<feature type="transmembrane region" description="Helical" evidence="1">
    <location>
        <begin position="33"/>
        <end position="50"/>
    </location>
</feature>
<feature type="transmembrane region" description="Helical" evidence="1">
    <location>
        <begin position="328"/>
        <end position="348"/>
    </location>
</feature>
<evidence type="ECO:0000256" key="1">
    <source>
        <dbReference type="SAM" id="Phobius"/>
    </source>
</evidence>
<dbReference type="EMBL" id="CP011541">
    <property type="protein sequence ID" value="AKK02053.1"/>
    <property type="molecule type" value="Genomic_DNA"/>
</dbReference>
<feature type="transmembrane region" description="Helical" evidence="1">
    <location>
        <begin position="271"/>
        <end position="291"/>
    </location>
</feature>
<dbReference type="Proteomes" id="UP000035368">
    <property type="component" value="Chromosome"/>
</dbReference>
<dbReference type="STRING" id="1050174.CEPID_00795"/>
<keyword evidence="3" id="KW-1185">Reference proteome</keyword>
<evidence type="ECO:0000313" key="3">
    <source>
        <dbReference type="Proteomes" id="UP000035368"/>
    </source>
</evidence>
<dbReference type="PANTHER" id="PTHR38457">
    <property type="entry name" value="REGULATOR ABRB-RELATED"/>
    <property type="match status" value="1"/>
</dbReference>
<dbReference type="GO" id="GO:0016020">
    <property type="term" value="C:membrane"/>
    <property type="evidence" value="ECO:0007669"/>
    <property type="project" value="InterPro"/>
</dbReference>
<dbReference type="InterPro" id="IPR017516">
    <property type="entry name" value="AbrB_dup"/>
</dbReference>
<dbReference type="Pfam" id="PF05145">
    <property type="entry name" value="AbrB"/>
    <property type="match status" value="1"/>
</dbReference>
<gene>
    <name evidence="2" type="ORF">CEPID_00795</name>
</gene>
<evidence type="ECO:0000313" key="2">
    <source>
        <dbReference type="EMBL" id="AKK02053.1"/>
    </source>
</evidence>
<protein>
    <submittedName>
        <fullName evidence="2">Membrane protein AbrB duplication</fullName>
    </submittedName>
</protein>
<feature type="transmembrane region" description="Helical" evidence="1">
    <location>
        <begin position="152"/>
        <end position="169"/>
    </location>
</feature>
<sequence length="352" mass="36982">MCFVRSTSVIRWLVVVPVTAILGALFSWLHVPAAWILAAIVASAGCAIYTEEELHVHPLVGNVARSMIAILAAAPIIAADPHQLLHFIVPGLIVAALTIGIGLAGGLILARSSAEISPETGITSMLPGGASLMPVIAQEVGADFRYVTLTQYLRVLCVAISLPLLVPLMDVPSGGVEHPAVFHSWQGYLTLIAIIIVGEPLGKLLRIPSPSILGPMILTILAAQFFSHPSALALPPEAKLVAFASIGWAAGGALSTTALKMFTKRLPATFVFIGVLMSSCALFAVPLHLWLGTSYFEAYLGTTPGGLETVLALADEFGAGPSVAALQVIRLISIVLVASYLPSIVRLLTRRR</sequence>
<dbReference type="AlphaFoldDB" id="A0A0G3GR56"/>
<name>A0A0G3GR56_9CORY</name>
<dbReference type="InterPro" id="IPR007820">
    <property type="entry name" value="AbrB_fam"/>
</dbReference>
<dbReference type="PANTHER" id="PTHR38457:SF1">
    <property type="entry name" value="REGULATOR ABRB-RELATED"/>
    <property type="match status" value="1"/>
</dbReference>
<dbReference type="OrthoDB" id="5188485at2"/>
<dbReference type="PATRIC" id="fig|1050174.4.peg.168"/>
<dbReference type="GO" id="GO:0010468">
    <property type="term" value="P:regulation of gene expression"/>
    <property type="evidence" value="ECO:0007669"/>
    <property type="project" value="InterPro"/>
</dbReference>
<keyword evidence="1" id="KW-0472">Membrane</keyword>
<dbReference type="KEGG" id="cei:CEPID_00795"/>
<reference evidence="2 3" key="1">
    <citation type="submission" date="2015-05" db="EMBL/GenBank/DDBJ databases">
        <title>Complete genome sequence of Corynebacterium epidermidicanis DSM 45586, isolated from the skin of a dog suffering from pruritus.</title>
        <authorList>
            <person name="Ruckert C."/>
            <person name="Albersmeier A."/>
            <person name="Winkler A."/>
            <person name="Tauch A."/>
        </authorList>
    </citation>
    <scope>NUCLEOTIDE SEQUENCE [LARGE SCALE GENOMIC DNA]</scope>
    <source>
        <strain evidence="2 3">DSM 45586</strain>
    </source>
</reference>
<feature type="transmembrane region" description="Helical" evidence="1">
    <location>
        <begin position="59"/>
        <end position="78"/>
    </location>
</feature>
<feature type="transmembrane region" description="Helical" evidence="1">
    <location>
        <begin position="240"/>
        <end position="259"/>
    </location>
</feature>
<dbReference type="NCBIfam" id="TIGR03082">
    <property type="entry name" value="Gneg_AbrB_dup"/>
    <property type="match status" value="2"/>
</dbReference>
<dbReference type="PIRSF" id="PIRSF038991">
    <property type="entry name" value="Protein_AbrB"/>
    <property type="match status" value="1"/>
</dbReference>
<feature type="transmembrane region" description="Helical" evidence="1">
    <location>
        <begin position="181"/>
        <end position="201"/>
    </location>
</feature>
<feature type="transmembrane region" description="Helical" evidence="1">
    <location>
        <begin position="84"/>
        <end position="110"/>
    </location>
</feature>
<proteinExistence type="predicted"/>
<accession>A0A0G3GR56</accession>
<feature type="transmembrane region" description="Helical" evidence="1">
    <location>
        <begin position="9"/>
        <end position="27"/>
    </location>
</feature>
<keyword evidence="1" id="KW-1133">Transmembrane helix</keyword>
<feature type="transmembrane region" description="Helical" evidence="1">
    <location>
        <begin position="213"/>
        <end position="234"/>
    </location>
</feature>
<organism evidence="2 3">
    <name type="scientific">Corynebacterium epidermidicanis</name>
    <dbReference type="NCBI Taxonomy" id="1050174"/>
    <lineage>
        <taxon>Bacteria</taxon>
        <taxon>Bacillati</taxon>
        <taxon>Actinomycetota</taxon>
        <taxon>Actinomycetes</taxon>
        <taxon>Mycobacteriales</taxon>
        <taxon>Corynebacteriaceae</taxon>
        <taxon>Corynebacterium</taxon>
    </lineage>
</organism>
<keyword evidence="1" id="KW-0812">Transmembrane</keyword>